<feature type="domain" description="AB hydrolase-1" evidence="1">
    <location>
        <begin position="43"/>
        <end position="134"/>
    </location>
</feature>
<gene>
    <name evidence="3" type="ORF">ABUL08_15350</name>
    <name evidence="2" type="ORF">VK199_15285</name>
</gene>
<dbReference type="InterPro" id="IPR029058">
    <property type="entry name" value="AB_hydrolase_fold"/>
</dbReference>
<reference evidence="3" key="2">
    <citation type="submission" date="2024-06" db="EMBL/GenBank/DDBJ databases">
        <title>Micromonospora mangrovi CCTCC AA 2012012 genome sequences.</title>
        <authorList>
            <person name="Gao J."/>
        </authorList>
    </citation>
    <scope>NUCLEOTIDE SEQUENCE</scope>
    <source>
        <strain evidence="3">CCTCC AA 2012012</strain>
    </source>
</reference>
<dbReference type="SUPFAM" id="SSF53474">
    <property type="entry name" value="alpha/beta-Hydrolases"/>
    <property type="match status" value="1"/>
</dbReference>
<sequence length="276" mass="29765">MSVFAKHVTTATLEIPDGVLHYEVRGQGPLVALIAAPMDATAFAPVADVLAADHTVLTTDPRGINRSVLRDPHQDSTPRLRAEDMSRLIDHLDAGPAAVFGSSGGAVTVLALAEAYPDQVHTVVAHEPPLFALMNDRAERIADQEAMIAAYLAGDRLDAGRRFLANVDTWVPEEIIQHLYGGEPDPQTAADEHFQYLHMVRGTTRFRPDVAALRAGRTRVVIGIGEHSTGQFCDRSSRVLARALGCAPTVFPGGHTGFLYDPQAFAARLREVIAAH</sequence>
<reference evidence="2" key="1">
    <citation type="submission" date="2024-01" db="EMBL/GenBank/DDBJ databases">
        <title>The genome sequence of Micromonospora mangrovi CCTCC AA 2012012.</title>
        <authorList>
            <person name="Gao J."/>
        </authorList>
    </citation>
    <scope>NUCLEOTIDE SEQUENCE</scope>
    <source>
        <strain evidence="2">CCTCC AA 2012012</strain>
    </source>
</reference>
<protein>
    <submittedName>
        <fullName evidence="2">Alpha/beta hydrolase</fullName>
    </submittedName>
</protein>
<accession>A0AAU7M0T4</accession>
<dbReference type="EMBL" id="CP157762">
    <property type="protein sequence ID" value="XBP91045.1"/>
    <property type="molecule type" value="Genomic_DNA"/>
</dbReference>
<name>A0AAU7M0T4_9ACTN</name>
<organism evidence="2">
    <name type="scientific">Micromonospora sp. CCTCC AA 2012012</name>
    <dbReference type="NCBI Taxonomy" id="3111921"/>
    <lineage>
        <taxon>Bacteria</taxon>
        <taxon>Bacillati</taxon>
        <taxon>Actinomycetota</taxon>
        <taxon>Actinomycetes</taxon>
        <taxon>Micromonosporales</taxon>
        <taxon>Micromonosporaceae</taxon>
        <taxon>Micromonospora</taxon>
    </lineage>
</organism>
<evidence type="ECO:0000313" key="2">
    <source>
        <dbReference type="EMBL" id="XBP91045.1"/>
    </source>
</evidence>
<evidence type="ECO:0000313" key="3">
    <source>
        <dbReference type="EMBL" id="XCH71743.1"/>
    </source>
</evidence>
<proteinExistence type="predicted"/>
<dbReference type="RefSeq" id="WP_350930594.1">
    <property type="nucleotide sequence ID" value="NZ_CP157762.1"/>
</dbReference>
<dbReference type="EMBL" id="CP159342">
    <property type="protein sequence ID" value="XCH71743.1"/>
    <property type="molecule type" value="Genomic_DNA"/>
</dbReference>
<evidence type="ECO:0000259" key="1">
    <source>
        <dbReference type="Pfam" id="PF00561"/>
    </source>
</evidence>
<dbReference type="AlphaFoldDB" id="A0AAU7M0T4"/>
<dbReference type="GO" id="GO:0016787">
    <property type="term" value="F:hydrolase activity"/>
    <property type="evidence" value="ECO:0007669"/>
    <property type="project" value="UniProtKB-KW"/>
</dbReference>
<dbReference type="Gene3D" id="3.40.50.1820">
    <property type="entry name" value="alpha/beta hydrolase"/>
    <property type="match status" value="1"/>
</dbReference>
<dbReference type="InterPro" id="IPR000073">
    <property type="entry name" value="AB_hydrolase_1"/>
</dbReference>
<keyword evidence="2" id="KW-0378">Hydrolase</keyword>
<dbReference type="Pfam" id="PF00561">
    <property type="entry name" value="Abhydrolase_1"/>
    <property type="match status" value="1"/>
</dbReference>